<dbReference type="EMBL" id="LKCW01000190">
    <property type="protein sequence ID" value="KPM36798.1"/>
    <property type="molecule type" value="Genomic_DNA"/>
</dbReference>
<keyword evidence="3" id="KW-1185">Reference proteome</keyword>
<organism evidence="2 3">
    <name type="scientific">Neonectria ditissima</name>
    <dbReference type="NCBI Taxonomy" id="78410"/>
    <lineage>
        <taxon>Eukaryota</taxon>
        <taxon>Fungi</taxon>
        <taxon>Dikarya</taxon>
        <taxon>Ascomycota</taxon>
        <taxon>Pezizomycotina</taxon>
        <taxon>Sordariomycetes</taxon>
        <taxon>Hypocreomycetidae</taxon>
        <taxon>Hypocreales</taxon>
        <taxon>Nectriaceae</taxon>
        <taxon>Neonectria</taxon>
    </lineage>
</organism>
<dbReference type="OrthoDB" id="6161812at2759"/>
<reference evidence="2 3" key="1">
    <citation type="submission" date="2015-09" db="EMBL/GenBank/DDBJ databases">
        <title>Draft genome of a European isolate of the apple canker pathogen Neonectria ditissima.</title>
        <authorList>
            <person name="Gomez-Cortecero A."/>
            <person name="Harrison R.J."/>
            <person name="Armitage A.D."/>
        </authorList>
    </citation>
    <scope>NUCLEOTIDE SEQUENCE [LARGE SCALE GENOMIC DNA]</scope>
    <source>
        <strain evidence="2 3">R09/05</strain>
    </source>
</reference>
<dbReference type="Gene3D" id="1.25.40.10">
    <property type="entry name" value="Tetratricopeptide repeat domain"/>
    <property type="match status" value="1"/>
</dbReference>
<accession>A0A0P7B8T8</accession>
<proteinExistence type="predicted"/>
<gene>
    <name evidence="2" type="ORF">AK830_g9767</name>
</gene>
<dbReference type="Pfam" id="PF25000">
    <property type="entry name" value="DUF7779"/>
    <property type="match status" value="1"/>
</dbReference>
<protein>
    <recommendedName>
        <fullName evidence="1">DUF7779 domain-containing protein</fullName>
    </recommendedName>
</protein>
<dbReference type="InterPro" id="IPR011990">
    <property type="entry name" value="TPR-like_helical_dom_sf"/>
</dbReference>
<dbReference type="PANTHER" id="PTHR35205">
    <property type="entry name" value="NB-ARC AND TPR DOMAIN PROTEIN"/>
    <property type="match status" value="1"/>
</dbReference>
<evidence type="ECO:0000313" key="3">
    <source>
        <dbReference type="Proteomes" id="UP000050424"/>
    </source>
</evidence>
<dbReference type="STRING" id="78410.A0A0P7B8T8"/>
<dbReference type="SMART" id="SM00028">
    <property type="entry name" value="TPR"/>
    <property type="match status" value="2"/>
</dbReference>
<dbReference type="GO" id="GO:0043531">
    <property type="term" value="F:ADP binding"/>
    <property type="evidence" value="ECO:0007669"/>
    <property type="project" value="InterPro"/>
</dbReference>
<dbReference type="SUPFAM" id="SSF48452">
    <property type="entry name" value="TPR-like"/>
    <property type="match status" value="1"/>
</dbReference>
<comment type="caution">
    <text evidence="2">The sequence shown here is derived from an EMBL/GenBank/DDBJ whole genome shotgun (WGS) entry which is preliminary data.</text>
</comment>
<dbReference type="InterPro" id="IPR056681">
    <property type="entry name" value="DUF7779"/>
</dbReference>
<evidence type="ECO:0000313" key="2">
    <source>
        <dbReference type="EMBL" id="KPM36798.1"/>
    </source>
</evidence>
<dbReference type="PANTHER" id="PTHR35205:SF1">
    <property type="entry name" value="ZU5 DOMAIN-CONTAINING PROTEIN"/>
    <property type="match status" value="1"/>
</dbReference>
<dbReference type="InterPro" id="IPR027417">
    <property type="entry name" value="P-loop_NTPase"/>
</dbReference>
<name>A0A0P7B8T8_9HYPO</name>
<dbReference type="Gene3D" id="3.40.50.300">
    <property type="entry name" value="P-loop containing nucleotide triphosphate hydrolases"/>
    <property type="match status" value="1"/>
</dbReference>
<evidence type="ECO:0000259" key="1">
    <source>
        <dbReference type="Pfam" id="PF25000"/>
    </source>
</evidence>
<dbReference type="AlphaFoldDB" id="A0A0P7B8T8"/>
<dbReference type="InterPro" id="IPR019734">
    <property type="entry name" value="TPR_rpt"/>
</dbReference>
<feature type="domain" description="DUF7779" evidence="1">
    <location>
        <begin position="497"/>
        <end position="587"/>
    </location>
</feature>
<dbReference type="SUPFAM" id="SSF52540">
    <property type="entry name" value="P-loop containing nucleoside triphosphate hydrolases"/>
    <property type="match status" value="1"/>
</dbReference>
<sequence>MALSLDARWHRALQAQSHRLRKTKYRNLIVPIDYATFQTLIKSDNTQYGNRIVPRYARRLATILGEFEVFVRSITTMVQGGGEIGLFVWGAIQAVLDVASKYANLLDSITSMLDEISLLMPLLASYSTLFPGRKALDTCINALIDDYVGFCIEAILFFNHALTRSPLAIDTILRVLWFSLERRFKVHKANINQHLKDFSAGRQLAVDEELVTKSRHLHDGQKRIEDILLTSNIPMKNLEKLYLVPFQQNPHFRGRSGVLSALHKNLRSAPGDKKAPSQTSCLIHGGGGMGKTQLAIEYTYQYRDDYDFILWVTAETDPDLANGFAAFTKRLGINVAEGGSSRASVEAARAWFETTDKQWLLVFDNVIAWKDVKSYWPACATGSVLVTSQLSELGQATASHLDLRPLSDAEGAALLIDQINSEIASDEATRHAAAISRALGGLPLAIVHVAGYIRQSRTDLPAFIALLEKRQNSAKIFSESGNLTQYDKSLSVVHDIALQELDGSSMQLAQIMAMLSPEGIPEEMLSSDEDEHSPKLIAGSGSIALRDVIRKLTARHLIETQGYGKNQELLIHRSLQLNLLHKLDEDQTKLQSTFDIAVSLTRHMFPRQSPVQYPQNNLWERCKKYSTHAMAIMNVHRASQQPPASSIQYALLLSDVSTYFYERNIFEDALRASDAAEAASARFAGSNEAIRADIYTIAGAVRDTYGISKRAETLYQYEMAIALRQQQIEKTNIADITTEDLWNYANAWGNMTPILLDYECYDDVVLYADLAIAIKRRILGSGTDFVKAALEQIRNRNVALAALGHLEEAARWEADSDKYMDDPAYVAIMIRYYFFHANIAMVCGNLQGAHDTLQMILRMRTKLFGPSGRSTLDTYYLLAVLELRRGSSDLAEAYLRKALERPDEWVEECRARARYRLAQILLLRKEDEEAQKLLKEASQVRATCWEKHSGYWPKNLPIPNEDEIYDHIVPAEAGRPAMKKLLPSSAITPKLNIIGRQLLERLGTTDAIGTPQEVTELVRIGHLLPVGNQTPETPP</sequence>
<dbReference type="Proteomes" id="UP000050424">
    <property type="component" value="Unassembled WGS sequence"/>
</dbReference>